<feature type="transmembrane region" description="Helical" evidence="1">
    <location>
        <begin position="101"/>
        <end position="122"/>
    </location>
</feature>
<keyword evidence="1" id="KW-1133">Transmembrane helix</keyword>
<sequence>MFNVLIFIIGAGIMFYMGLRSVLQRRRLQQKGQRVEARVAGTVQSRDGAAYLLEFETEGGSHRLHYPKATKSKGFASGETVTLYYDPEDPEKMYVEGDRSVLGAEILYFCLAVVLLALMVSFSR</sequence>
<dbReference type="Proteomes" id="UP000223709">
    <property type="component" value="Chromosome"/>
</dbReference>
<accession>A0A291T9J0</accession>
<gene>
    <name evidence="3" type="ORF">CRH10_05590</name>
</gene>
<proteinExistence type="predicted"/>
<dbReference type="Pfam" id="PF12158">
    <property type="entry name" value="DUF3592"/>
    <property type="match status" value="1"/>
</dbReference>
<dbReference type="AlphaFoldDB" id="A0A291T9J0"/>
<dbReference type="EMBL" id="CP023819">
    <property type="protein sequence ID" value="ATL89802.1"/>
    <property type="molecule type" value="Genomic_DNA"/>
</dbReference>
<name>A0A291T9J0_9FIRM</name>
<protein>
    <recommendedName>
        <fullName evidence="2">DUF3592 domain-containing protein</fullName>
    </recommendedName>
</protein>
<keyword evidence="1" id="KW-0812">Transmembrane</keyword>
<dbReference type="InterPro" id="IPR021994">
    <property type="entry name" value="DUF3592"/>
</dbReference>
<reference evidence="3 4" key="1">
    <citation type="submission" date="2017-10" db="EMBL/GenBank/DDBJ databases">
        <title>Complete Genome Sequence of Faecalibacterium prausnitzii isolated from the gut of healthy adult Indian.</title>
        <authorList>
            <person name="Bag S."/>
            <person name="Ghosh T.S."/>
            <person name="Das B."/>
        </authorList>
    </citation>
    <scope>NUCLEOTIDE SEQUENCE [LARGE SCALE GENOMIC DNA]</scope>
    <source>
        <strain evidence="3 4">Indica</strain>
    </source>
</reference>
<feature type="domain" description="DUF3592" evidence="2">
    <location>
        <begin position="38"/>
        <end position="99"/>
    </location>
</feature>
<evidence type="ECO:0000313" key="4">
    <source>
        <dbReference type="Proteomes" id="UP000223709"/>
    </source>
</evidence>
<feature type="transmembrane region" description="Helical" evidence="1">
    <location>
        <begin position="6"/>
        <end position="23"/>
    </location>
</feature>
<evidence type="ECO:0000256" key="1">
    <source>
        <dbReference type="SAM" id="Phobius"/>
    </source>
</evidence>
<keyword evidence="1" id="KW-0472">Membrane</keyword>
<organism evidence="3 4">
    <name type="scientific">Faecalibacterium prausnitzii</name>
    <dbReference type="NCBI Taxonomy" id="853"/>
    <lineage>
        <taxon>Bacteria</taxon>
        <taxon>Bacillati</taxon>
        <taxon>Bacillota</taxon>
        <taxon>Clostridia</taxon>
        <taxon>Eubacteriales</taxon>
        <taxon>Oscillospiraceae</taxon>
        <taxon>Faecalibacterium</taxon>
    </lineage>
</organism>
<evidence type="ECO:0000259" key="2">
    <source>
        <dbReference type="Pfam" id="PF12158"/>
    </source>
</evidence>
<dbReference type="RefSeq" id="WP_098923357.1">
    <property type="nucleotide sequence ID" value="NZ_CP023819.1"/>
</dbReference>
<evidence type="ECO:0000313" key="3">
    <source>
        <dbReference type="EMBL" id="ATL89802.1"/>
    </source>
</evidence>